<dbReference type="Pfam" id="PF08281">
    <property type="entry name" value="Sigma70_r4_2"/>
    <property type="match status" value="1"/>
</dbReference>
<dbReference type="InterPro" id="IPR036388">
    <property type="entry name" value="WH-like_DNA-bd_sf"/>
</dbReference>
<evidence type="ECO:0000256" key="4">
    <source>
        <dbReference type="ARBA" id="ARBA00023163"/>
    </source>
</evidence>
<dbReference type="Gene3D" id="1.10.10.10">
    <property type="entry name" value="Winged helix-like DNA-binding domain superfamily/Winged helix DNA-binding domain"/>
    <property type="match status" value="1"/>
</dbReference>
<evidence type="ECO:0000313" key="8">
    <source>
        <dbReference type="Proteomes" id="UP000198500"/>
    </source>
</evidence>
<dbReference type="InterPro" id="IPR007627">
    <property type="entry name" value="RNA_pol_sigma70_r2"/>
</dbReference>
<keyword evidence="8" id="KW-1185">Reference proteome</keyword>
<protein>
    <submittedName>
        <fullName evidence="7">RNA polymerase sigma-70 factor, ECF subfamily</fullName>
    </submittedName>
</protein>
<evidence type="ECO:0000259" key="5">
    <source>
        <dbReference type="Pfam" id="PF04542"/>
    </source>
</evidence>
<organism evidence="7 8">
    <name type="scientific">Aidingimonas halophila</name>
    <dbReference type="NCBI Taxonomy" id="574349"/>
    <lineage>
        <taxon>Bacteria</taxon>
        <taxon>Pseudomonadati</taxon>
        <taxon>Pseudomonadota</taxon>
        <taxon>Gammaproteobacteria</taxon>
        <taxon>Oceanospirillales</taxon>
        <taxon>Halomonadaceae</taxon>
        <taxon>Aidingimonas</taxon>
    </lineage>
</organism>
<dbReference type="AlphaFoldDB" id="A0A1H2SFB8"/>
<evidence type="ECO:0000256" key="2">
    <source>
        <dbReference type="ARBA" id="ARBA00023015"/>
    </source>
</evidence>
<dbReference type="SUPFAM" id="SSF88946">
    <property type="entry name" value="Sigma2 domain of RNA polymerase sigma factors"/>
    <property type="match status" value="1"/>
</dbReference>
<evidence type="ECO:0000256" key="3">
    <source>
        <dbReference type="ARBA" id="ARBA00023082"/>
    </source>
</evidence>
<dbReference type="GO" id="GO:0016987">
    <property type="term" value="F:sigma factor activity"/>
    <property type="evidence" value="ECO:0007669"/>
    <property type="project" value="UniProtKB-KW"/>
</dbReference>
<dbReference type="STRING" id="574349.SAMN05443545_101547"/>
<dbReference type="InterPro" id="IPR013325">
    <property type="entry name" value="RNA_pol_sigma_r2"/>
</dbReference>
<evidence type="ECO:0000256" key="1">
    <source>
        <dbReference type="ARBA" id="ARBA00010641"/>
    </source>
</evidence>
<dbReference type="InterPro" id="IPR039425">
    <property type="entry name" value="RNA_pol_sigma-70-like"/>
</dbReference>
<dbReference type="PANTHER" id="PTHR43133">
    <property type="entry name" value="RNA POLYMERASE ECF-TYPE SIGMA FACTO"/>
    <property type="match status" value="1"/>
</dbReference>
<accession>A0A1H2SFB8</accession>
<dbReference type="InterPro" id="IPR013324">
    <property type="entry name" value="RNA_pol_sigma_r3/r4-like"/>
</dbReference>
<name>A0A1H2SFB8_9GAMM</name>
<feature type="domain" description="RNA polymerase sigma-70 region 2" evidence="5">
    <location>
        <begin position="23"/>
        <end position="88"/>
    </location>
</feature>
<dbReference type="Proteomes" id="UP000198500">
    <property type="component" value="Unassembled WGS sequence"/>
</dbReference>
<proteinExistence type="inferred from homology"/>
<dbReference type="PANTHER" id="PTHR43133:SF59">
    <property type="entry name" value="ECF RNA POLYMERASE SIGMA FACTOR SIGR"/>
    <property type="match status" value="1"/>
</dbReference>
<keyword evidence="2" id="KW-0805">Transcription regulation</keyword>
<reference evidence="7 8" key="1">
    <citation type="submission" date="2016-10" db="EMBL/GenBank/DDBJ databases">
        <authorList>
            <person name="de Groot N.N."/>
        </authorList>
    </citation>
    <scope>NUCLEOTIDE SEQUENCE [LARGE SCALE GENOMIC DNA]</scope>
    <source>
        <strain evidence="7 8">DSM 19219</strain>
    </source>
</reference>
<dbReference type="RefSeq" id="WP_217635475.1">
    <property type="nucleotide sequence ID" value="NZ_BMXH01000001.1"/>
</dbReference>
<dbReference type="InterPro" id="IPR014284">
    <property type="entry name" value="RNA_pol_sigma-70_dom"/>
</dbReference>
<keyword evidence="4" id="KW-0804">Transcription</keyword>
<evidence type="ECO:0000259" key="6">
    <source>
        <dbReference type="Pfam" id="PF08281"/>
    </source>
</evidence>
<gene>
    <name evidence="7" type="ORF">SAMN05443545_101547</name>
</gene>
<dbReference type="EMBL" id="FNNI01000001">
    <property type="protein sequence ID" value="SDW30227.1"/>
    <property type="molecule type" value="Genomic_DNA"/>
</dbReference>
<dbReference type="InterPro" id="IPR013249">
    <property type="entry name" value="RNA_pol_sigma70_r4_t2"/>
</dbReference>
<keyword evidence="3" id="KW-0731">Sigma factor</keyword>
<dbReference type="GO" id="GO:0006352">
    <property type="term" value="P:DNA-templated transcription initiation"/>
    <property type="evidence" value="ECO:0007669"/>
    <property type="project" value="InterPro"/>
</dbReference>
<feature type="domain" description="RNA polymerase sigma factor 70 region 4 type 2" evidence="6">
    <location>
        <begin position="137"/>
        <end position="188"/>
    </location>
</feature>
<dbReference type="Pfam" id="PF04542">
    <property type="entry name" value="Sigma70_r2"/>
    <property type="match status" value="1"/>
</dbReference>
<dbReference type="NCBIfam" id="TIGR02937">
    <property type="entry name" value="sigma70-ECF"/>
    <property type="match status" value="1"/>
</dbReference>
<dbReference type="Gene3D" id="1.10.1740.10">
    <property type="match status" value="1"/>
</dbReference>
<dbReference type="CDD" id="cd06171">
    <property type="entry name" value="Sigma70_r4"/>
    <property type="match status" value="1"/>
</dbReference>
<sequence>MTSASSGGSRRQHQKQWFQHQVEPLMDRLYGTALRLARDPDDAEDIVAEAIEKAWIKLDELRDPECFTGWLFHILNNTFISEWRRRQSRPPFTSDDDAATLEERDADGFSLFRQLHQPFLLWWGNTEERFLNHLLQEELQCALDALPDRFRVVLIMVEVQGYSYTETAEMLGIPVGTVRSRLHRGRSLLQKSLWQQASDAGIAVSRPGNEGASP</sequence>
<comment type="similarity">
    <text evidence="1">Belongs to the sigma-70 factor family. ECF subfamily.</text>
</comment>
<dbReference type="GO" id="GO:0003677">
    <property type="term" value="F:DNA binding"/>
    <property type="evidence" value="ECO:0007669"/>
    <property type="project" value="InterPro"/>
</dbReference>
<evidence type="ECO:0000313" key="7">
    <source>
        <dbReference type="EMBL" id="SDW30227.1"/>
    </source>
</evidence>
<dbReference type="SUPFAM" id="SSF88659">
    <property type="entry name" value="Sigma3 and sigma4 domains of RNA polymerase sigma factors"/>
    <property type="match status" value="1"/>
</dbReference>